<reference evidence="1 2" key="1">
    <citation type="journal article" date="2019" name="Nat. Ecol. Evol.">
        <title>Megaphylogeny resolves global patterns of mushroom evolution.</title>
        <authorList>
            <person name="Varga T."/>
            <person name="Krizsan K."/>
            <person name="Foldi C."/>
            <person name="Dima B."/>
            <person name="Sanchez-Garcia M."/>
            <person name="Sanchez-Ramirez S."/>
            <person name="Szollosi G.J."/>
            <person name="Szarkandi J.G."/>
            <person name="Papp V."/>
            <person name="Albert L."/>
            <person name="Andreopoulos W."/>
            <person name="Angelini C."/>
            <person name="Antonin V."/>
            <person name="Barry K.W."/>
            <person name="Bougher N.L."/>
            <person name="Buchanan P."/>
            <person name="Buyck B."/>
            <person name="Bense V."/>
            <person name="Catcheside P."/>
            <person name="Chovatia M."/>
            <person name="Cooper J."/>
            <person name="Damon W."/>
            <person name="Desjardin D."/>
            <person name="Finy P."/>
            <person name="Geml J."/>
            <person name="Haridas S."/>
            <person name="Hughes K."/>
            <person name="Justo A."/>
            <person name="Karasinski D."/>
            <person name="Kautmanova I."/>
            <person name="Kiss B."/>
            <person name="Kocsube S."/>
            <person name="Kotiranta H."/>
            <person name="LaButti K.M."/>
            <person name="Lechner B.E."/>
            <person name="Liimatainen K."/>
            <person name="Lipzen A."/>
            <person name="Lukacs Z."/>
            <person name="Mihaltcheva S."/>
            <person name="Morgado L.N."/>
            <person name="Niskanen T."/>
            <person name="Noordeloos M.E."/>
            <person name="Ohm R.A."/>
            <person name="Ortiz-Santana B."/>
            <person name="Ovrebo C."/>
            <person name="Racz N."/>
            <person name="Riley R."/>
            <person name="Savchenko A."/>
            <person name="Shiryaev A."/>
            <person name="Soop K."/>
            <person name="Spirin V."/>
            <person name="Szebenyi C."/>
            <person name="Tomsovsky M."/>
            <person name="Tulloss R.E."/>
            <person name="Uehling J."/>
            <person name="Grigoriev I.V."/>
            <person name="Vagvolgyi C."/>
            <person name="Papp T."/>
            <person name="Martin F.M."/>
            <person name="Miettinen O."/>
            <person name="Hibbett D.S."/>
            <person name="Nagy L.G."/>
        </authorList>
    </citation>
    <scope>NUCLEOTIDE SEQUENCE [LARGE SCALE GENOMIC DNA]</scope>
    <source>
        <strain evidence="1 2">CBS 962.96</strain>
    </source>
</reference>
<sequence length="78" mass="9070">MFARNEDAGPAGNVQWGLDKGMLENNWDPWDENSPQNEIGYQRRVESDIETTEVFRVSTRIDNGLRYTLGIHYFVVYS</sequence>
<dbReference type="Proteomes" id="UP000297245">
    <property type="component" value="Unassembled WGS sequence"/>
</dbReference>
<proteinExistence type="predicted"/>
<accession>A0A4S8KI97</accession>
<organism evidence="1 2">
    <name type="scientific">Dendrothele bispora (strain CBS 962.96)</name>
    <dbReference type="NCBI Taxonomy" id="1314807"/>
    <lineage>
        <taxon>Eukaryota</taxon>
        <taxon>Fungi</taxon>
        <taxon>Dikarya</taxon>
        <taxon>Basidiomycota</taxon>
        <taxon>Agaricomycotina</taxon>
        <taxon>Agaricomycetes</taxon>
        <taxon>Agaricomycetidae</taxon>
        <taxon>Agaricales</taxon>
        <taxon>Agaricales incertae sedis</taxon>
        <taxon>Dendrothele</taxon>
    </lineage>
</organism>
<name>A0A4S8KI97_DENBC</name>
<keyword evidence="2" id="KW-1185">Reference proteome</keyword>
<protein>
    <submittedName>
        <fullName evidence="1">Uncharacterized protein</fullName>
    </submittedName>
</protein>
<dbReference type="AlphaFoldDB" id="A0A4S8KI97"/>
<dbReference type="OrthoDB" id="2621411at2759"/>
<evidence type="ECO:0000313" key="1">
    <source>
        <dbReference type="EMBL" id="THU75107.1"/>
    </source>
</evidence>
<dbReference type="EMBL" id="ML182919">
    <property type="protein sequence ID" value="THU75107.1"/>
    <property type="molecule type" value="Genomic_DNA"/>
</dbReference>
<evidence type="ECO:0000313" key="2">
    <source>
        <dbReference type="Proteomes" id="UP000297245"/>
    </source>
</evidence>
<gene>
    <name evidence="1" type="ORF">K435DRAFT_881621</name>
</gene>